<proteinExistence type="predicted"/>
<feature type="transmembrane region" description="Helical" evidence="6">
    <location>
        <begin position="414"/>
        <end position="435"/>
    </location>
</feature>
<keyword evidence="4 6" id="KW-1133">Transmembrane helix</keyword>
<evidence type="ECO:0000259" key="7">
    <source>
        <dbReference type="Pfam" id="PF03553"/>
    </source>
</evidence>
<keyword evidence="9" id="KW-1185">Reference proteome</keyword>
<dbReference type="PANTHER" id="PTHR43478">
    <property type="entry name" value="NA+/H+ ANTIPORTER-RELATED"/>
    <property type="match status" value="1"/>
</dbReference>
<dbReference type="GO" id="GO:0005886">
    <property type="term" value="C:plasma membrane"/>
    <property type="evidence" value="ECO:0007669"/>
    <property type="project" value="UniProtKB-SubCell"/>
</dbReference>
<feature type="transmembrane region" description="Helical" evidence="6">
    <location>
        <begin position="145"/>
        <end position="165"/>
    </location>
</feature>
<feature type="transmembrane region" description="Helical" evidence="6">
    <location>
        <begin position="588"/>
        <end position="617"/>
    </location>
</feature>
<dbReference type="PANTHER" id="PTHR43478:SF1">
    <property type="entry name" value="NA+_H+ ANTIPORTER NHAC-LIKE C-TERMINAL DOMAIN-CONTAINING PROTEIN"/>
    <property type="match status" value="1"/>
</dbReference>
<name>A0ABD3QIT1_9STRA</name>
<evidence type="ECO:0000256" key="6">
    <source>
        <dbReference type="SAM" id="Phobius"/>
    </source>
</evidence>
<keyword evidence="2" id="KW-1003">Cell membrane</keyword>
<sequence>MLVKRFCVVGIAASIFSPVLVFGASRPHRGLQDSAYEVEVARISLTDIDTQIPDIEAVHNNVPFEVIADLVWAEDIFVESSSNVLTYEMTIDGKVEGTGLVDLNESRSLPSVINCGVATMDSSGTHTVGVTVKVDGYESTNERDYQSFAAGASFVPLIIVLLFASTTHMVELALGLGIFVGACMCAGSLTQGFRDMLDIYILRALADVDHGYVYLFILFMAGLVGLMEKSGGLLGITEALKGYVKSSRSAQGASFLAGCLIFFDDYANCLVAGYSMRPLADACGMSREKLAFIVDATAAPIASIVPISSWVGFEISLIQEEVTKIYQLYDNPSISESGFSVFLETIKYRYYCIFMLFFIPLIIISGRDFGPMLIAERAVRVYGRKDGGDGAMLAADGQVLQSHNAPPTDLPKKWWNLAFPIVMLIVYIFYLLAWTGKDPSDPNQSFVNVMENANAYQALLWGTMGAALTAVGFYFLQDYKDGKIIWFNVKGWINRVVRGSQKYSQKCCRDKHAIVPTAEEDEKSHALVLMGYEQAMSSFILGMEKIFGALVVLTLAWASGAIMKAVGLNRLFGAIVTNPALNYQILPTLSFIISILIAFATGTSWGTMTIMFPLIVVPSYEASNGDSNIFYGVIAGILAGAVAGDHASPISDTTILGAMASECMLINHVKTQAPYAAMVAIWSVLVGTLPSGRGTFGNGICALLGFLAMLFHAFVTAAPAINKSGRYDIFTEFYLFITGNEDQYLVDLKEKTKQVFETGEALEVTEEDIKAFDDDEGLLKDQGEEFDLAMYEAYEATFTSPVHDKDTIPEEESAVEFTLDESTVVTNAPMDEESTVDHTVGEPILTAGTLADEESAVEYTLGESTTSALSA</sequence>
<feature type="transmembrane region" description="Helical" evidence="6">
    <location>
        <begin position="348"/>
        <end position="366"/>
    </location>
</feature>
<dbReference type="Pfam" id="PF03553">
    <property type="entry name" value="Na_H_antiporter"/>
    <property type="match status" value="1"/>
</dbReference>
<evidence type="ECO:0000256" key="3">
    <source>
        <dbReference type="ARBA" id="ARBA00022692"/>
    </source>
</evidence>
<dbReference type="EMBL" id="JABMIG020000033">
    <property type="protein sequence ID" value="KAL3800358.1"/>
    <property type="molecule type" value="Genomic_DNA"/>
</dbReference>
<dbReference type="AlphaFoldDB" id="A0ABD3QIT1"/>
<feature type="transmembrane region" description="Helical" evidence="6">
    <location>
        <begin position="701"/>
        <end position="721"/>
    </location>
</feature>
<evidence type="ECO:0000256" key="5">
    <source>
        <dbReference type="ARBA" id="ARBA00023136"/>
    </source>
</evidence>
<comment type="caution">
    <text evidence="8">The sequence shown here is derived from an EMBL/GenBank/DDBJ whole genome shotgun (WGS) entry which is preliminary data.</text>
</comment>
<protein>
    <recommendedName>
        <fullName evidence="7">Na+/H+ antiporter NhaC-like C-terminal domain-containing protein</fullName>
    </recommendedName>
</protein>
<keyword evidence="5 6" id="KW-0472">Membrane</keyword>
<evidence type="ECO:0000256" key="4">
    <source>
        <dbReference type="ARBA" id="ARBA00022989"/>
    </source>
</evidence>
<feature type="transmembrane region" description="Helical" evidence="6">
    <location>
        <begin position="211"/>
        <end position="227"/>
    </location>
</feature>
<accession>A0ABD3QIT1</accession>
<evidence type="ECO:0000256" key="1">
    <source>
        <dbReference type="ARBA" id="ARBA00004651"/>
    </source>
</evidence>
<gene>
    <name evidence="8" type="ORF">HJC23_003654</name>
</gene>
<keyword evidence="3 6" id="KW-0812">Transmembrane</keyword>
<evidence type="ECO:0000256" key="2">
    <source>
        <dbReference type="ARBA" id="ARBA00022475"/>
    </source>
</evidence>
<feature type="domain" description="Na+/H+ antiporter NhaC-like C-terminal" evidence="7">
    <location>
        <begin position="532"/>
        <end position="684"/>
    </location>
</feature>
<dbReference type="Proteomes" id="UP001516023">
    <property type="component" value="Unassembled WGS sequence"/>
</dbReference>
<dbReference type="InterPro" id="IPR018461">
    <property type="entry name" value="Na/H_Antiport_NhaC-like_C"/>
</dbReference>
<reference evidence="8 9" key="1">
    <citation type="journal article" date="2020" name="G3 (Bethesda)">
        <title>Improved Reference Genome for Cyclotella cryptica CCMP332, a Model for Cell Wall Morphogenesis, Salinity Adaptation, and Lipid Production in Diatoms (Bacillariophyta).</title>
        <authorList>
            <person name="Roberts W.R."/>
            <person name="Downey K.M."/>
            <person name="Ruck E.C."/>
            <person name="Traller J.C."/>
            <person name="Alverson A.J."/>
        </authorList>
    </citation>
    <scope>NUCLEOTIDE SEQUENCE [LARGE SCALE GENOMIC DNA]</scope>
    <source>
        <strain evidence="8 9">CCMP332</strain>
    </source>
</reference>
<organism evidence="8 9">
    <name type="scientific">Cyclotella cryptica</name>
    <dbReference type="NCBI Taxonomy" id="29204"/>
    <lineage>
        <taxon>Eukaryota</taxon>
        <taxon>Sar</taxon>
        <taxon>Stramenopiles</taxon>
        <taxon>Ochrophyta</taxon>
        <taxon>Bacillariophyta</taxon>
        <taxon>Coscinodiscophyceae</taxon>
        <taxon>Thalassiosirophycidae</taxon>
        <taxon>Stephanodiscales</taxon>
        <taxon>Stephanodiscaceae</taxon>
        <taxon>Cyclotella</taxon>
    </lineage>
</organism>
<comment type="subcellular location">
    <subcellularLocation>
        <location evidence="1">Cell membrane</location>
        <topology evidence="1">Multi-pass membrane protein</topology>
    </subcellularLocation>
</comment>
<evidence type="ECO:0000313" key="8">
    <source>
        <dbReference type="EMBL" id="KAL3800358.1"/>
    </source>
</evidence>
<feature type="transmembrane region" description="Helical" evidence="6">
    <location>
        <begin position="671"/>
        <end position="689"/>
    </location>
</feature>
<feature type="transmembrane region" description="Helical" evidence="6">
    <location>
        <begin position="455"/>
        <end position="476"/>
    </location>
</feature>
<feature type="transmembrane region" description="Helical" evidence="6">
    <location>
        <begin position="546"/>
        <end position="568"/>
    </location>
</feature>
<evidence type="ECO:0000313" key="9">
    <source>
        <dbReference type="Proteomes" id="UP001516023"/>
    </source>
</evidence>
<feature type="transmembrane region" description="Helical" evidence="6">
    <location>
        <begin position="172"/>
        <end position="191"/>
    </location>
</feature>
<feature type="transmembrane region" description="Helical" evidence="6">
    <location>
        <begin position="290"/>
        <end position="313"/>
    </location>
</feature>